<dbReference type="Proteomes" id="UP000518255">
    <property type="component" value="Unassembled WGS sequence"/>
</dbReference>
<keyword evidence="4" id="KW-1185">Reference proteome</keyword>
<gene>
    <name evidence="2" type="ORF">H5R63_08125</name>
    <name evidence="1" type="ORF">H5R64_08170</name>
</gene>
<name>A0A7W3U0M1_9LACO</name>
<protein>
    <submittedName>
        <fullName evidence="2">Uncharacterized protein</fullName>
    </submittedName>
</protein>
<dbReference type="EMBL" id="JACIUZ010000044">
    <property type="protein sequence ID" value="MBB1063730.1"/>
    <property type="molecule type" value="Genomic_DNA"/>
</dbReference>
<evidence type="ECO:0000313" key="3">
    <source>
        <dbReference type="Proteomes" id="UP000518255"/>
    </source>
</evidence>
<accession>A0A7W3U0M1</accession>
<dbReference type="AlphaFoldDB" id="A0A7W3U0M1"/>
<proteinExistence type="predicted"/>
<evidence type="ECO:0000313" key="4">
    <source>
        <dbReference type="Proteomes" id="UP000544052"/>
    </source>
</evidence>
<dbReference type="EMBL" id="JACIUY010000064">
    <property type="protein sequence ID" value="MBB1086741.1"/>
    <property type="molecule type" value="Genomic_DNA"/>
</dbReference>
<sequence>MLPFFVIIIILIGSVVGQIMFGNKNSDDGQVTGKHVASRNSYNSRKA</sequence>
<evidence type="ECO:0000313" key="1">
    <source>
        <dbReference type="EMBL" id="MBB1063730.1"/>
    </source>
</evidence>
<evidence type="ECO:0000313" key="2">
    <source>
        <dbReference type="EMBL" id="MBB1086741.1"/>
    </source>
</evidence>
<comment type="caution">
    <text evidence="2">The sequence shown here is derived from an EMBL/GenBank/DDBJ whole genome shotgun (WGS) entry which is preliminary data.</text>
</comment>
<dbReference type="RefSeq" id="WP_182581603.1">
    <property type="nucleotide sequence ID" value="NZ_JACIUY010000064.1"/>
</dbReference>
<reference evidence="3 4" key="1">
    <citation type="submission" date="2020-07" db="EMBL/GenBank/DDBJ databases">
        <title>Description of Limosilactobacillus balticus sp. nov., Limosilactobacillus agrestis sp. nov., Limosilactobacillus albertensis sp. nov., Limosilactobacillus rudii sp. nov., Limosilactobacillus fastidiosus sp. nov., five novel Limosilactobacillus species isolated from the vertebrate gastrointestinal tract, and proposal of 6 subspecies of Limosilactobacillus reuteri adapted to the gastrointestinal tract of specific vertebrate hosts.</title>
        <authorList>
            <person name="Li F."/>
            <person name="Cheng C."/>
            <person name="Zheng J."/>
            <person name="Quevedo R.M."/>
            <person name="Li J."/>
            <person name="Roos S."/>
            <person name="Gaenzle M.G."/>
            <person name="Walter J."/>
        </authorList>
    </citation>
    <scope>NUCLEOTIDE SEQUENCE [LARGE SCALE GENOMIC DNA]</scope>
    <source>
        <strain evidence="2 3">WF-MA3-C</strain>
        <strain evidence="1 4">WF-MO7-1</strain>
    </source>
</reference>
<dbReference type="Proteomes" id="UP000544052">
    <property type="component" value="Unassembled WGS sequence"/>
</dbReference>
<organism evidence="2 3">
    <name type="scientific">Limosilactobacillus fastidiosus</name>
    <dbReference type="NCBI Taxonomy" id="2759855"/>
    <lineage>
        <taxon>Bacteria</taxon>
        <taxon>Bacillati</taxon>
        <taxon>Bacillota</taxon>
        <taxon>Bacilli</taxon>
        <taxon>Lactobacillales</taxon>
        <taxon>Lactobacillaceae</taxon>
        <taxon>Limosilactobacillus</taxon>
    </lineage>
</organism>